<dbReference type="Proteomes" id="UP001149090">
    <property type="component" value="Unassembled WGS sequence"/>
</dbReference>
<reference evidence="3" key="1">
    <citation type="submission" date="2022-10" db="EMBL/GenBank/DDBJ databases">
        <title>Novel sulphate-reducing endosymbionts in the free-living metamonad Anaeramoeba.</title>
        <authorList>
            <person name="Jerlstrom-Hultqvist J."/>
            <person name="Cepicka I."/>
            <person name="Gallot-Lavallee L."/>
            <person name="Salas-Leiva D."/>
            <person name="Curtis B.A."/>
            <person name="Zahonova K."/>
            <person name="Pipaliya S."/>
            <person name="Dacks J."/>
            <person name="Roger A.J."/>
        </authorList>
    </citation>
    <scope>NUCLEOTIDE SEQUENCE</scope>
    <source>
        <strain evidence="3">BMAN</strain>
    </source>
</reference>
<feature type="transmembrane region" description="Helical" evidence="2">
    <location>
        <begin position="375"/>
        <end position="395"/>
    </location>
</feature>
<dbReference type="OrthoDB" id="10595103at2759"/>
<feature type="region of interest" description="Disordered" evidence="1">
    <location>
        <begin position="25"/>
        <end position="61"/>
    </location>
</feature>
<dbReference type="EMBL" id="JAPDFW010000085">
    <property type="protein sequence ID" value="KAJ5071758.1"/>
    <property type="molecule type" value="Genomic_DNA"/>
</dbReference>
<proteinExistence type="predicted"/>
<gene>
    <name evidence="3" type="ORF">M0811_09918</name>
</gene>
<organism evidence="3 4">
    <name type="scientific">Anaeramoeba ignava</name>
    <name type="common">Anaerobic marine amoeba</name>
    <dbReference type="NCBI Taxonomy" id="1746090"/>
    <lineage>
        <taxon>Eukaryota</taxon>
        <taxon>Metamonada</taxon>
        <taxon>Anaeramoebidae</taxon>
        <taxon>Anaeramoeba</taxon>
    </lineage>
</organism>
<feature type="transmembrane region" description="Helical" evidence="2">
    <location>
        <begin position="182"/>
        <end position="206"/>
    </location>
</feature>
<feature type="transmembrane region" description="Helical" evidence="2">
    <location>
        <begin position="110"/>
        <end position="127"/>
    </location>
</feature>
<comment type="caution">
    <text evidence="3">The sequence shown here is derived from an EMBL/GenBank/DDBJ whole genome shotgun (WGS) entry which is preliminary data.</text>
</comment>
<feature type="transmembrane region" description="Helical" evidence="2">
    <location>
        <begin position="449"/>
        <end position="470"/>
    </location>
</feature>
<feature type="transmembrane region" description="Helical" evidence="2">
    <location>
        <begin position="139"/>
        <end position="161"/>
    </location>
</feature>
<sequence>MDEDWGTISVAQNLFEFMRRDIISQKEKKKNEKKQKKEKPTENIQIEKDQDQDQDRDQDNQTNTQEIELENANSMMNLSTNAEPKTTLNFLANSKNLFSNKHLRNFFTSIFRWLKLFAVFHSCYLYFKQNKFWSIIKFLYRLLIILIIIFPIAVSIFALVVNIRKYIYDKDDVWIPGFWESSLNTTLSSVAAVALSLLPLTSWIFAYSFFRKPHFNELCNRFFKCPINGPRLARKVTAYIAFLIVYPILATLIAVTVNYVQSKMRDRIKKEPKIFIIDLIISLIYYWFQFAIVAFASILVLFLSQLHVLIIKAFNQIYTSGDWSISDLIDYHMDMQKDIDQTCSYLKNYIAVMTGLFGMALLLTIYSVFASPGLIGFRFVNICLYLILISFLLWFPAKVSGECEELSSTLMSTHISVGFNQERANELSLFFIYINNWTRSMGFVVYDVLITKSLVIKLIYTVLSIVLILVQNELVDFDL</sequence>
<evidence type="ECO:0000256" key="2">
    <source>
        <dbReference type="SAM" id="Phobius"/>
    </source>
</evidence>
<dbReference type="AlphaFoldDB" id="A0A9Q0R9T5"/>
<keyword evidence="2" id="KW-1133">Transmembrane helix</keyword>
<evidence type="ECO:0000313" key="4">
    <source>
        <dbReference type="Proteomes" id="UP001149090"/>
    </source>
</evidence>
<evidence type="ECO:0008006" key="5">
    <source>
        <dbReference type="Google" id="ProtNLM"/>
    </source>
</evidence>
<keyword evidence="4" id="KW-1185">Reference proteome</keyword>
<feature type="transmembrane region" description="Helical" evidence="2">
    <location>
        <begin position="349"/>
        <end position="369"/>
    </location>
</feature>
<evidence type="ECO:0000256" key="1">
    <source>
        <dbReference type="SAM" id="MobiDB-lite"/>
    </source>
</evidence>
<feature type="compositionally biased region" description="Basic and acidic residues" evidence="1">
    <location>
        <begin position="38"/>
        <end position="59"/>
    </location>
</feature>
<keyword evidence="2" id="KW-0812">Transmembrane</keyword>
<keyword evidence="2" id="KW-0472">Membrane</keyword>
<evidence type="ECO:0000313" key="3">
    <source>
        <dbReference type="EMBL" id="KAJ5071758.1"/>
    </source>
</evidence>
<accession>A0A9Q0R9T5</accession>
<name>A0A9Q0R9T5_ANAIG</name>
<feature type="transmembrane region" description="Helical" evidence="2">
    <location>
        <begin position="238"/>
        <end position="260"/>
    </location>
</feature>
<protein>
    <recommendedName>
        <fullName evidence="5">Transmembrane protein</fullName>
    </recommendedName>
</protein>